<feature type="compositionally biased region" description="Polar residues" evidence="10">
    <location>
        <begin position="1"/>
        <end position="10"/>
    </location>
</feature>
<dbReference type="EMBL" id="JAUKUD010000005">
    <property type="protein sequence ID" value="KAK0744214.1"/>
    <property type="molecule type" value="Genomic_DNA"/>
</dbReference>
<dbReference type="AlphaFoldDB" id="A0AA40ERL7"/>
<dbReference type="GO" id="GO:0006364">
    <property type="term" value="P:rRNA processing"/>
    <property type="evidence" value="ECO:0007669"/>
    <property type="project" value="UniProtKB-KW"/>
</dbReference>
<dbReference type="InterPro" id="IPR036397">
    <property type="entry name" value="RNaseH_sf"/>
</dbReference>
<keyword evidence="4" id="KW-0698">rRNA processing</keyword>
<evidence type="ECO:0000256" key="4">
    <source>
        <dbReference type="ARBA" id="ARBA00022552"/>
    </source>
</evidence>
<dbReference type="Gene3D" id="3.30.420.10">
    <property type="entry name" value="Ribonuclease H-like superfamily/Ribonuclease H"/>
    <property type="match status" value="1"/>
</dbReference>
<dbReference type="FunFam" id="3.30.420.10:FF:000007">
    <property type="entry name" value="Interferon-stimulated exonuclease gene 20"/>
    <property type="match status" value="1"/>
</dbReference>
<evidence type="ECO:0000256" key="8">
    <source>
        <dbReference type="ARBA" id="ARBA00023242"/>
    </source>
</evidence>
<gene>
    <name evidence="12" type="ORF">B0T18DRAFT_416866</name>
</gene>
<evidence type="ECO:0000256" key="1">
    <source>
        <dbReference type="ARBA" id="ARBA00004123"/>
    </source>
</evidence>
<comment type="similarity">
    <text evidence="2">Belongs to the REXO4 family.</text>
</comment>
<organism evidence="12 13">
    <name type="scientific">Schizothecium vesticola</name>
    <dbReference type="NCBI Taxonomy" id="314040"/>
    <lineage>
        <taxon>Eukaryota</taxon>
        <taxon>Fungi</taxon>
        <taxon>Dikarya</taxon>
        <taxon>Ascomycota</taxon>
        <taxon>Pezizomycotina</taxon>
        <taxon>Sordariomycetes</taxon>
        <taxon>Sordariomycetidae</taxon>
        <taxon>Sordariales</taxon>
        <taxon>Schizotheciaceae</taxon>
        <taxon>Schizothecium</taxon>
    </lineage>
</organism>
<evidence type="ECO:0000256" key="3">
    <source>
        <dbReference type="ARBA" id="ARBA00016937"/>
    </source>
</evidence>
<keyword evidence="13" id="KW-1185">Reference proteome</keyword>
<dbReference type="SUPFAM" id="SSF53098">
    <property type="entry name" value="Ribonuclease H-like"/>
    <property type="match status" value="1"/>
</dbReference>
<evidence type="ECO:0000256" key="7">
    <source>
        <dbReference type="ARBA" id="ARBA00022839"/>
    </source>
</evidence>
<dbReference type="SMART" id="SM00479">
    <property type="entry name" value="EXOIII"/>
    <property type="match status" value="1"/>
</dbReference>
<evidence type="ECO:0000313" key="12">
    <source>
        <dbReference type="EMBL" id="KAK0744214.1"/>
    </source>
</evidence>
<feature type="compositionally biased region" description="Low complexity" evidence="10">
    <location>
        <begin position="20"/>
        <end position="30"/>
    </location>
</feature>
<evidence type="ECO:0000313" key="13">
    <source>
        <dbReference type="Proteomes" id="UP001172155"/>
    </source>
</evidence>
<comment type="function">
    <text evidence="9">Exoribonuclease involved in ribosome biosynthesis. Involved in the processing of ITS1, the internal transcribed spacer localized between the 18S and 5.8S rRNAs.</text>
</comment>
<protein>
    <recommendedName>
        <fullName evidence="3">RNA exonuclease 4</fullName>
    </recommendedName>
</protein>
<sequence>MAPELSSNWKKLQAQLKAQSSSSSTSSTPPTKRKADDTSQPPSRKRQKSNTIKVQPPLQTPMGATSSAPTRSIPSLSISPSLALFASQNDISSTDLAEAYSLGIRHNALLTAAPPARPNEGLSPDFLTTPPGKYLAIDCEMVGVGPSGHLSALARVSLVDFHGRQVYDSYVRPRETVTDWRTHVSGVGPGHMAAAREFNAVRDEVAGLLRGKIVVGHDVKHDLAVLELEHSVKMVRDTAKFSGFKKYGNGPKPKLKVLAREVLGVEIQSGEHSSVEDARVAMLLFRREKAAFDVEWGPNKGPGKGKAKKRRRN</sequence>
<keyword evidence="7" id="KW-0269">Exonuclease</keyword>
<feature type="region of interest" description="Disordered" evidence="10">
    <location>
        <begin position="1"/>
        <end position="72"/>
    </location>
</feature>
<dbReference type="GO" id="GO:0005634">
    <property type="term" value="C:nucleus"/>
    <property type="evidence" value="ECO:0007669"/>
    <property type="project" value="UniProtKB-SubCell"/>
</dbReference>
<dbReference type="PANTHER" id="PTHR12801">
    <property type="entry name" value="RNA EXONUCLEASE REXO1 / RECO3 FAMILY MEMBER-RELATED"/>
    <property type="match status" value="1"/>
</dbReference>
<comment type="subcellular location">
    <subcellularLocation>
        <location evidence="1">Nucleus</location>
    </subcellularLocation>
</comment>
<dbReference type="GO" id="GO:0000027">
    <property type="term" value="P:ribosomal large subunit assembly"/>
    <property type="evidence" value="ECO:0007669"/>
    <property type="project" value="TreeGrafter"/>
</dbReference>
<reference evidence="12" key="1">
    <citation type="submission" date="2023-06" db="EMBL/GenBank/DDBJ databases">
        <title>Genome-scale phylogeny and comparative genomics of the fungal order Sordariales.</title>
        <authorList>
            <consortium name="Lawrence Berkeley National Laboratory"/>
            <person name="Hensen N."/>
            <person name="Bonometti L."/>
            <person name="Westerberg I."/>
            <person name="Brannstrom I.O."/>
            <person name="Guillou S."/>
            <person name="Cros-Aarteil S."/>
            <person name="Calhoun S."/>
            <person name="Haridas S."/>
            <person name="Kuo A."/>
            <person name="Mondo S."/>
            <person name="Pangilinan J."/>
            <person name="Riley R."/>
            <person name="LaButti K."/>
            <person name="Andreopoulos B."/>
            <person name="Lipzen A."/>
            <person name="Chen C."/>
            <person name="Yanf M."/>
            <person name="Daum C."/>
            <person name="Ng V."/>
            <person name="Clum A."/>
            <person name="Steindorff A."/>
            <person name="Ohm R."/>
            <person name="Martin F."/>
            <person name="Silar P."/>
            <person name="Natvig D."/>
            <person name="Lalanne C."/>
            <person name="Gautier V."/>
            <person name="Ament-velasquez S.L."/>
            <person name="Kruys A."/>
            <person name="Hutchinson M.I."/>
            <person name="Powell A.J."/>
            <person name="Barry K."/>
            <person name="Miller A.N."/>
            <person name="Grigoriev I.V."/>
            <person name="Debuchy R."/>
            <person name="Gladieux P."/>
            <person name="Thoren M.H."/>
            <person name="Johannesson H."/>
        </authorList>
    </citation>
    <scope>NUCLEOTIDE SEQUENCE</scope>
    <source>
        <strain evidence="12">SMH3187-1</strain>
    </source>
</reference>
<dbReference type="CDD" id="cd06144">
    <property type="entry name" value="REX4_like"/>
    <property type="match status" value="1"/>
</dbReference>
<proteinExistence type="inferred from homology"/>
<evidence type="ECO:0000259" key="11">
    <source>
        <dbReference type="SMART" id="SM00479"/>
    </source>
</evidence>
<dbReference type="Pfam" id="PF00929">
    <property type="entry name" value="RNase_T"/>
    <property type="match status" value="1"/>
</dbReference>
<dbReference type="Proteomes" id="UP001172155">
    <property type="component" value="Unassembled WGS sequence"/>
</dbReference>
<accession>A0AA40ERL7</accession>
<dbReference type="GO" id="GO:0003676">
    <property type="term" value="F:nucleic acid binding"/>
    <property type="evidence" value="ECO:0007669"/>
    <property type="project" value="InterPro"/>
</dbReference>
<evidence type="ECO:0000256" key="6">
    <source>
        <dbReference type="ARBA" id="ARBA00022801"/>
    </source>
</evidence>
<evidence type="ECO:0000256" key="2">
    <source>
        <dbReference type="ARBA" id="ARBA00010489"/>
    </source>
</evidence>
<keyword evidence="6" id="KW-0378">Hydrolase</keyword>
<name>A0AA40ERL7_9PEZI</name>
<dbReference type="GO" id="GO:0008408">
    <property type="term" value="F:3'-5' exonuclease activity"/>
    <property type="evidence" value="ECO:0007669"/>
    <property type="project" value="InterPro"/>
</dbReference>
<dbReference type="PANTHER" id="PTHR12801:SF45">
    <property type="entry name" value="RNA EXONUCLEASE 4"/>
    <property type="match status" value="1"/>
</dbReference>
<dbReference type="InterPro" id="IPR012337">
    <property type="entry name" value="RNaseH-like_sf"/>
</dbReference>
<evidence type="ECO:0000256" key="9">
    <source>
        <dbReference type="ARBA" id="ARBA00025599"/>
    </source>
</evidence>
<dbReference type="InterPro" id="IPR037431">
    <property type="entry name" value="REX4_DEDDh_dom"/>
</dbReference>
<keyword evidence="5" id="KW-0540">Nuclease</keyword>
<dbReference type="InterPro" id="IPR047021">
    <property type="entry name" value="REXO1/3/4-like"/>
</dbReference>
<comment type="caution">
    <text evidence="12">The sequence shown here is derived from an EMBL/GenBank/DDBJ whole genome shotgun (WGS) entry which is preliminary data.</text>
</comment>
<keyword evidence="8" id="KW-0539">Nucleus</keyword>
<dbReference type="InterPro" id="IPR013520">
    <property type="entry name" value="Ribonucl_H"/>
</dbReference>
<evidence type="ECO:0000256" key="5">
    <source>
        <dbReference type="ARBA" id="ARBA00022722"/>
    </source>
</evidence>
<feature type="domain" description="Exonuclease" evidence="11">
    <location>
        <begin position="133"/>
        <end position="294"/>
    </location>
</feature>
<evidence type="ECO:0000256" key="10">
    <source>
        <dbReference type="SAM" id="MobiDB-lite"/>
    </source>
</evidence>